<evidence type="ECO:0000259" key="3">
    <source>
        <dbReference type="PROSITE" id="PS51186"/>
    </source>
</evidence>
<keyword evidence="2" id="KW-0012">Acyltransferase</keyword>
<dbReference type="Proteomes" id="UP000198983">
    <property type="component" value="Chromosome I"/>
</dbReference>
<dbReference type="SUPFAM" id="SSF55729">
    <property type="entry name" value="Acyl-CoA N-acyltransferases (Nat)"/>
    <property type="match status" value="1"/>
</dbReference>
<evidence type="ECO:0000256" key="2">
    <source>
        <dbReference type="ARBA" id="ARBA00023315"/>
    </source>
</evidence>
<dbReference type="Pfam" id="PF00583">
    <property type="entry name" value="Acetyltransf_1"/>
    <property type="match status" value="1"/>
</dbReference>
<sequence>MIFAIRPVRLSDYDDLRPLIDPHDPEPRARQVFARLLGDDRWAIIGAYREDVAIGYVAAQDYGPHLRHGDFHRTVRMHDLIVTESERGNGAGTQLLNAAIGWARGRARYLEWQAHETRAAPFYTKLGYTGLACPQPHYPTFEVDLRPERR</sequence>
<keyword evidence="5" id="KW-1185">Reference proteome</keyword>
<dbReference type="CDD" id="cd04301">
    <property type="entry name" value="NAT_SF"/>
    <property type="match status" value="1"/>
</dbReference>
<dbReference type="OrthoDB" id="2935121at2"/>
<dbReference type="RefSeq" id="WP_092656294.1">
    <property type="nucleotide sequence ID" value="NZ_LT629732.1"/>
</dbReference>
<evidence type="ECO:0000256" key="1">
    <source>
        <dbReference type="ARBA" id="ARBA00022679"/>
    </source>
</evidence>
<evidence type="ECO:0000313" key="4">
    <source>
        <dbReference type="EMBL" id="SDT18545.1"/>
    </source>
</evidence>
<dbReference type="PROSITE" id="PS51186">
    <property type="entry name" value="GNAT"/>
    <property type="match status" value="1"/>
</dbReference>
<evidence type="ECO:0000313" key="5">
    <source>
        <dbReference type="Proteomes" id="UP000198983"/>
    </source>
</evidence>
<proteinExistence type="predicted"/>
<organism evidence="4 5">
    <name type="scientific">Actinopolymorpha singaporensis</name>
    <dbReference type="NCBI Taxonomy" id="117157"/>
    <lineage>
        <taxon>Bacteria</taxon>
        <taxon>Bacillati</taxon>
        <taxon>Actinomycetota</taxon>
        <taxon>Actinomycetes</taxon>
        <taxon>Propionibacteriales</taxon>
        <taxon>Actinopolymorphaceae</taxon>
        <taxon>Actinopolymorpha</taxon>
    </lineage>
</organism>
<keyword evidence="4" id="KW-0687">Ribonucleoprotein</keyword>
<dbReference type="InterPro" id="IPR050832">
    <property type="entry name" value="Bact_Acetyltransf"/>
</dbReference>
<dbReference type="GO" id="GO:0016747">
    <property type="term" value="F:acyltransferase activity, transferring groups other than amino-acyl groups"/>
    <property type="evidence" value="ECO:0007669"/>
    <property type="project" value="InterPro"/>
</dbReference>
<dbReference type="Gene3D" id="3.40.630.30">
    <property type="match status" value="1"/>
</dbReference>
<keyword evidence="4" id="KW-0689">Ribosomal protein</keyword>
<dbReference type="AlphaFoldDB" id="A0A1H1YAX3"/>
<dbReference type="InterPro" id="IPR000182">
    <property type="entry name" value="GNAT_dom"/>
</dbReference>
<dbReference type="GO" id="GO:0005840">
    <property type="term" value="C:ribosome"/>
    <property type="evidence" value="ECO:0007669"/>
    <property type="project" value="UniProtKB-KW"/>
</dbReference>
<accession>A0A1H1YAX3</accession>
<dbReference type="PANTHER" id="PTHR43877">
    <property type="entry name" value="AMINOALKYLPHOSPHONATE N-ACETYLTRANSFERASE-RELATED-RELATED"/>
    <property type="match status" value="1"/>
</dbReference>
<dbReference type="STRING" id="117157.SAMN04489717_5390"/>
<dbReference type="InterPro" id="IPR016181">
    <property type="entry name" value="Acyl_CoA_acyltransferase"/>
</dbReference>
<feature type="domain" description="N-acetyltransferase" evidence="3">
    <location>
        <begin position="3"/>
        <end position="150"/>
    </location>
</feature>
<gene>
    <name evidence="4" type="ORF">SAMN04489717_5390</name>
</gene>
<name>A0A1H1YAX3_9ACTN</name>
<protein>
    <submittedName>
        <fullName evidence="4">Ribosomal protein S18 acetylase RimI</fullName>
    </submittedName>
</protein>
<dbReference type="EMBL" id="LT629732">
    <property type="protein sequence ID" value="SDT18545.1"/>
    <property type="molecule type" value="Genomic_DNA"/>
</dbReference>
<dbReference type="PANTHER" id="PTHR43877:SF2">
    <property type="entry name" value="AMINOALKYLPHOSPHONATE N-ACETYLTRANSFERASE-RELATED"/>
    <property type="match status" value="1"/>
</dbReference>
<keyword evidence="1" id="KW-0808">Transferase</keyword>
<reference evidence="4 5" key="1">
    <citation type="submission" date="2016-10" db="EMBL/GenBank/DDBJ databases">
        <authorList>
            <person name="de Groot N.N."/>
        </authorList>
    </citation>
    <scope>NUCLEOTIDE SEQUENCE [LARGE SCALE GENOMIC DNA]</scope>
    <source>
        <strain evidence="4 5">DSM 22024</strain>
    </source>
</reference>